<dbReference type="PANTHER" id="PTHR34595:SF7">
    <property type="entry name" value="SLL1039 PROTEIN"/>
    <property type="match status" value="1"/>
</dbReference>
<dbReference type="OrthoDB" id="9803532at2"/>
<dbReference type="Proteomes" id="UP000323930">
    <property type="component" value="Unassembled WGS sequence"/>
</dbReference>
<reference evidence="2 3" key="1">
    <citation type="submission" date="2019-08" db="EMBL/GenBank/DDBJ databases">
        <title>Seonamhaeicola sediminis sp. nov., isolated from marine sediment.</title>
        <authorList>
            <person name="Cao W.R."/>
        </authorList>
    </citation>
    <scope>NUCLEOTIDE SEQUENCE [LARGE SCALE GENOMIC DNA]</scope>
    <source>
        <strain evidence="2 3">B011</strain>
    </source>
</reference>
<comment type="caution">
    <text evidence="2">The sequence shown here is derived from an EMBL/GenBank/DDBJ whole genome shotgun (WGS) entry which is preliminary data.</text>
</comment>
<sequence length="309" mass="36395">MLSRVANNLIWMNRYMERGYNILSLLKTNYSAYQDSPDMFSWKPIITNYGDPNSSVDYKDTIGCIEYMVFDNDNPNSITNLVTKSRENARSVQEHIPREIWFAINSYYLYLNDSRTRRDLKQNDPVFFLDQLLMYQLLYYGNIDITQERGPAYYFMDVGKFLERVIQISDITSIKLKKIAKTSDSLERSFHWKNLLHSVGAYQLYTKKYKPIFQSDMIIQVIFKEQLFPKSLYYCINKLSRHINHLILTNELVKNDLEFLLGKLESTIKYTTTDNINAQGLENFIESIKGDIRDISMSINNVYFSTQST</sequence>
<evidence type="ECO:0000313" key="3">
    <source>
        <dbReference type="Proteomes" id="UP000323930"/>
    </source>
</evidence>
<dbReference type="AlphaFoldDB" id="A0A5D0INY1"/>
<dbReference type="Pfam" id="PF04168">
    <property type="entry name" value="Alpha-E"/>
    <property type="match status" value="1"/>
</dbReference>
<keyword evidence="3" id="KW-1185">Reference proteome</keyword>
<accession>A0A5D0INY1</accession>
<dbReference type="PANTHER" id="PTHR34595">
    <property type="entry name" value="BLR5612 PROTEIN"/>
    <property type="match status" value="1"/>
</dbReference>
<protein>
    <submittedName>
        <fullName evidence="2">Alpha-E domain-containing protein</fullName>
    </submittedName>
</protein>
<evidence type="ECO:0000313" key="2">
    <source>
        <dbReference type="EMBL" id="TYA84087.1"/>
    </source>
</evidence>
<organism evidence="2 3">
    <name type="scientific">Seonamhaeicola marinus</name>
    <dbReference type="NCBI Taxonomy" id="1912246"/>
    <lineage>
        <taxon>Bacteria</taxon>
        <taxon>Pseudomonadati</taxon>
        <taxon>Bacteroidota</taxon>
        <taxon>Flavobacteriia</taxon>
        <taxon>Flavobacteriales</taxon>
        <taxon>Flavobacteriaceae</taxon>
    </lineage>
</organism>
<evidence type="ECO:0000259" key="1">
    <source>
        <dbReference type="Pfam" id="PF04168"/>
    </source>
</evidence>
<dbReference type="InterPro" id="IPR007296">
    <property type="entry name" value="DUF403"/>
</dbReference>
<feature type="domain" description="DUF403" evidence="1">
    <location>
        <begin position="1"/>
        <end position="304"/>
    </location>
</feature>
<gene>
    <name evidence="2" type="ORF">FUA24_05390</name>
</gene>
<dbReference type="RefSeq" id="WP_148540341.1">
    <property type="nucleotide sequence ID" value="NZ_VSDQ01000409.1"/>
</dbReference>
<proteinExistence type="predicted"/>
<dbReference type="InterPro" id="IPR051680">
    <property type="entry name" value="ATP-dep_Glu-Cys_Ligase-2"/>
</dbReference>
<dbReference type="EMBL" id="VSDQ01000409">
    <property type="protein sequence ID" value="TYA84087.1"/>
    <property type="molecule type" value="Genomic_DNA"/>
</dbReference>
<name>A0A5D0INY1_9FLAO</name>